<dbReference type="Proteomes" id="UP001595698">
    <property type="component" value="Unassembled WGS sequence"/>
</dbReference>
<dbReference type="RefSeq" id="WP_386197169.1">
    <property type="nucleotide sequence ID" value="NZ_JBHSBC010000069.1"/>
</dbReference>
<sequence length="82" mass="9422">MWEREPNRPVWEQVTEILRDRITSGTYRPKQPIPSLPHLMEEFGIALNTARKAVHALVAEGRVETVRGMGTFVIPPDEKNQE</sequence>
<dbReference type="InterPro" id="IPR036388">
    <property type="entry name" value="WH-like_DNA-bd_sf"/>
</dbReference>
<dbReference type="PANTHER" id="PTHR44846">
    <property type="entry name" value="MANNOSYL-D-GLYCERATE TRANSPORT/METABOLISM SYSTEM REPRESSOR MNGR-RELATED"/>
    <property type="match status" value="1"/>
</dbReference>
<keyword evidence="6" id="KW-1185">Reference proteome</keyword>
<dbReference type="SMART" id="SM00345">
    <property type="entry name" value="HTH_GNTR"/>
    <property type="match status" value="1"/>
</dbReference>
<dbReference type="SUPFAM" id="SSF46785">
    <property type="entry name" value="Winged helix' DNA-binding domain"/>
    <property type="match status" value="1"/>
</dbReference>
<dbReference type="Pfam" id="PF00392">
    <property type="entry name" value="GntR"/>
    <property type="match status" value="1"/>
</dbReference>
<dbReference type="InterPro" id="IPR050679">
    <property type="entry name" value="Bact_HTH_transcr_reg"/>
</dbReference>
<gene>
    <name evidence="5" type="ORF">ACFOYY_42310</name>
</gene>
<evidence type="ECO:0000256" key="3">
    <source>
        <dbReference type="ARBA" id="ARBA00023163"/>
    </source>
</evidence>
<feature type="domain" description="HTH gntR-type" evidence="4">
    <location>
        <begin position="8"/>
        <end position="76"/>
    </location>
</feature>
<evidence type="ECO:0000259" key="4">
    <source>
        <dbReference type="PROSITE" id="PS50949"/>
    </source>
</evidence>
<dbReference type="CDD" id="cd07377">
    <property type="entry name" value="WHTH_GntR"/>
    <property type="match status" value="1"/>
</dbReference>
<proteinExistence type="predicted"/>
<reference evidence="6" key="1">
    <citation type="journal article" date="2019" name="Int. J. Syst. Evol. Microbiol.">
        <title>The Global Catalogue of Microorganisms (GCM) 10K type strain sequencing project: providing services to taxonomists for standard genome sequencing and annotation.</title>
        <authorList>
            <consortium name="The Broad Institute Genomics Platform"/>
            <consortium name="The Broad Institute Genome Sequencing Center for Infectious Disease"/>
            <person name="Wu L."/>
            <person name="Ma J."/>
        </authorList>
    </citation>
    <scope>NUCLEOTIDE SEQUENCE [LARGE SCALE GENOMIC DNA]</scope>
    <source>
        <strain evidence="6">TBRC 7912</strain>
    </source>
</reference>
<keyword evidence="3" id="KW-0804">Transcription</keyword>
<protein>
    <submittedName>
        <fullName evidence="5">GntR family transcriptional regulator</fullName>
    </submittedName>
</protein>
<dbReference type="PROSITE" id="PS50949">
    <property type="entry name" value="HTH_GNTR"/>
    <property type="match status" value="1"/>
</dbReference>
<organism evidence="5 6">
    <name type="scientific">Streptosporangium jomthongense</name>
    <dbReference type="NCBI Taxonomy" id="1193683"/>
    <lineage>
        <taxon>Bacteria</taxon>
        <taxon>Bacillati</taxon>
        <taxon>Actinomycetota</taxon>
        <taxon>Actinomycetes</taxon>
        <taxon>Streptosporangiales</taxon>
        <taxon>Streptosporangiaceae</taxon>
        <taxon>Streptosporangium</taxon>
    </lineage>
</organism>
<accession>A0ABV8FGW9</accession>
<evidence type="ECO:0000313" key="5">
    <source>
        <dbReference type="EMBL" id="MFC3986824.1"/>
    </source>
</evidence>
<dbReference type="InterPro" id="IPR036390">
    <property type="entry name" value="WH_DNA-bd_sf"/>
</dbReference>
<comment type="caution">
    <text evidence="5">The sequence shown here is derived from an EMBL/GenBank/DDBJ whole genome shotgun (WGS) entry which is preliminary data.</text>
</comment>
<keyword evidence="1" id="KW-0805">Transcription regulation</keyword>
<dbReference type="Gene3D" id="1.10.10.10">
    <property type="entry name" value="Winged helix-like DNA-binding domain superfamily/Winged helix DNA-binding domain"/>
    <property type="match status" value="1"/>
</dbReference>
<evidence type="ECO:0000256" key="1">
    <source>
        <dbReference type="ARBA" id="ARBA00023015"/>
    </source>
</evidence>
<name>A0ABV8FGW9_9ACTN</name>
<evidence type="ECO:0000313" key="6">
    <source>
        <dbReference type="Proteomes" id="UP001595698"/>
    </source>
</evidence>
<evidence type="ECO:0000256" key="2">
    <source>
        <dbReference type="ARBA" id="ARBA00023125"/>
    </source>
</evidence>
<dbReference type="InterPro" id="IPR000524">
    <property type="entry name" value="Tscrpt_reg_HTH_GntR"/>
</dbReference>
<keyword evidence="2" id="KW-0238">DNA-binding</keyword>
<dbReference type="EMBL" id="JBHSBC010000069">
    <property type="protein sequence ID" value="MFC3986824.1"/>
    <property type="molecule type" value="Genomic_DNA"/>
</dbReference>
<dbReference type="PANTHER" id="PTHR44846:SF1">
    <property type="entry name" value="MANNOSYL-D-GLYCERATE TRANSPORT_METABOLISM SYSTEM REPRESSOR MNGR-RELATED"/>
    <property type="match status" value="1"/>
</dbReference>